<gene>
    <name evidence="1" type="ORF">MLD38_026683</name>
</gene>
<dbReference type="EMBL" id="CM042886">
    <property type="protein sequence ID" value="KAI4342022.1"/>
    <property type="molecule type" value="Genomic_DNA"/>
</dbReference>
<protein>
    <submittedName>
        <fullName evidence="1">Uncharacterized protein</fullName>
    </submittedName>
</protein>
<proteinExistence type="predicted"/>
<evidence type="ECO:0000313" key="1">
    <source>
        <dbReference type="EMBL" id="KAI4342022.1"/>
    </source>
</evidence>
<comment type="caution">
    <text evidence="1">The sequence shown here is derived from an EMBL/GenBank/DDBJ whole genome shotgun (WGS) entry which is preliminary data.</text>
</comment>
<sequence length="233" mass="25954">MARAGPPDTGVNPAESEEQELELYTIPIHSSEDNIHETERLALGEIFYGSSISQNPRIYKEYRDFVINRYREDPPRRLKFTEVRKSLVGDISLLRKIFLFLEKWGLINFSAPPVGTDDVIGEDEWRSRVSVEEGAPSGIHVVAVPNSNKLVTVPTCTENNSSGGGSRIGIELPPLASFSDVFGDLVKQNGTTCSNCGKTCGDGFHEYTKAKAPLTLAEQFGLKQKFYFFWSPF</sequence>
<name>A0ACB9P0E3_9MYRT</name>
<keyword evidence="2" id="KW-1185">Reference proteome</keyword>
<accession>A0ACB9P0E3</accession>
<reference evidence="2" key="1">
    <citation type="journal article" date="2023" name="Front. Plant Sci.">
        <title>Chromosomal-level genome assembly of Melastoma candidum provides insights into trichome evolution.</title>
        <authorList>
            <person name="Zhong Y."/>
            <person name="Wu W."/>
            <person name="Sun C."/>
            <person name="Zou P."/>
            <person name="Liu Y."/>
            <person name="Dai S."/>
            <person name="Zhou R."/>
        </authorList>
    </citation>
    <scope>NUCLEOTIDE SEQUENCE [LARGE SCALE GENOMIC DNA]</scope>
</reference>
<evidence type="ECO:0000313" key="2">
    <source>
        <dbReference type="Proteomes" id="UP001057402"/>
    </source>
</evidence>
<dbReference type="Proteomes" id="UP001057402">
    <property type="component" value="Chromosome 7"/>
</dbReference>
<organism evidence="1 2">
    <name type="scientific">Melastoma candidum</name>
    <dbReference type="NCBI Taxonomy" id="119954"/>
    <lineage>
        <taxon>Eukaryota</taxon>
        <taxon>Viridiplantae</taxon>
        <taxon>Streptophyta</taxon>
        <taxon>Embryophyta</taxon>
        <taxon>Tracheophyta</taxon>
        <taxon>Spermatophyta</taxon>
        <taxon>Magnoliopsida</taxon>
        <taxon>eudicotyledons</taxon>
        <taxon>Gunneridae</taxon>
        <taxon>Pentapetalae</taxon>
        <taxon>rosids</taxon>
        <taxon>malvids</taxon>
        <taxon>Myrtales</taxon>
        <taxon>Melastomataceae</taxon>
        <taxon>Melastomatoideae</taxon>
        <taxon>Melastomateae</taxon>
        <taxon>Melastoma</taxon>
    </lineage>
</organism>